<reference evidence="3" key="1">
    <citation type="submission" date="2012-12" db="EMBL/GenBank/DDBJ databases">
        <authorList>
            <person name="Hellsten U."/>
            <person name="Grimwood J."/>
            <person name="Chapman J.A."/>
            <person name="Shapiro H."/>
            <person name="Aerts A."/>
            <person name="Otillar R.P."/>
            <person name="Terry A.Y."/>
            <person name="Boore J.L."/>
            <person name="Simakov O."/>
            <person name="Marletaz F."/>
            <person name="Cho S.-J."/>
            <person name="Edsinger-Gonzales E."/>
            <person name="Havlak P."/>
            <person name="Kuo D.-H."/>
            <person name="Larsson T."/>
            <person name="Lv J."/>
            <person name="Arendt D."/>
            <person name="Savage R."/>
            <person name="Osoegawa K."/>
            <person name="de Jong P."/>
            <person name="Lindberg D.R."/>
            <person name="Seaver E.C."/>
            <person name="Weisblat D.A."/>
            <person name="Putnam N.H."/>
            <person name="Grigoriev I.V."/>
            <person name="Rokhsar D.S."/>
        </authorList>
    </citation>
    <scope>NUCLEOTIDE SEQUENCE</scope>
    <source>
        <strain evidence="3">I ESC-2004</strain>
    </source>
</reference>
<organism evidence="1">
    <name type="scientific">Capitella teleta</name>
    <name type="common">Polychaete worm</name>
    <dbReference type="NCBI Taxonomy" id="283909"/>
    <lineage>
        <taxon>Eukaryota</taxon>
        <taxon>Metazoa</taxon>
        <taxon>Spiralia</taxon>
        <taxon>Lophotrochozoa</taxon>
        <taxon>Annelida</taxon>
        <taxon>Polychaeta</taxon>
        <taxon>Sedentaria</taxon>
        <taxon>Scolecida</taxon>
        <taxon>Capitellidae</taxon>
        <taxon>Capitella</taxon>
    </lineage>
</organism>
<name>R7UJC9_CAPTE</name>
<gene>
    <name evidence="1" type="ORF">CAPTEDRAFT_189287</name>
</gene>
<evidence type="ECO:0000313" key="1">
    <source>
        <dbReference type="EMBL" id="ELU06654.1"/>
    </source>
</evidence>
<dbReference type="EMBL" id="KB300511">
    <property type="protein sequence ID" value="ELU06654.1"/>
    <property type="molecule type" value="Genomic_DNA"/>
</dbReference>
<proteinExistence type="predicted"/>
<dbReference type="OrthoDB" id="6155763at2759"/>
<protein>
    <submittedName>
        <fullName evidence="1 2">Uncharacterized protein</fullName>
    </submittedName>
</protein>
<reference evidence="1 3" key="2">
    <citation type="journal article" date="2013" name="Nature">
        <title>Insights into bilaterian evolution from three spiralian genomes.</title>
        <authorList>
            <person name="Simakov O."/>
            <person name="Marletaz F."/>
            <person name="Cho S.J."/>
            <person name="Edsinger-Gonzales E."/>
            <person name="Havlak P."/>
            <person name="Hellsten U."/>
            <person name="Kuo D.H."/>
            <person name="Larsson T."/>
            <person name="Lv J."/>
            <person name="Arendt D."/>
            <person name="Savage R."/>
            <person name="Osoegawa K."/>
            <person name="de Jong P."/>
            <person name="Grimwood J."/>
            <person name="Chapman J.A."/>
            <person name="Shapiro H."/>
            <person name="Aerts A."/>
            <person name="Otillar R.P."/>
            <person name="Terry A.Y."/>
            <person name="Boore J.L."/>
            <person name="Grigoriev I.V."/>
            <person name="Lindberg D.R."/>
            <person name="Seaver E.C."/>
            <person name="Weisblat D.A."/>
            <person name="Putnam N.H."/>
            <person name="Rokhsar D.S."/>
        </authorList>
    </citation>
    <scope>NUCLEOTIDE SEQUENCE</scope>
    <source>
        <strain evidence="1 3">I ESC-2004</strain>
    </source>
</reference>
<dbReference type="HOGENOM" id="CLU_1338687_0_0_1"/>
<accession>R7UJC9</accession>
<dbReference type="Proteomes" id="UP000014760">
    <property type="component" value="Unassembled WGS sequence"/>
</dbReference>
<sequence>MPPQSAHSLYGLEHQRPRTNMRTHVIDIDAMVVDVASHFADYSFNNLGSQECVLRYNEALSDILEMHAPVKSRVVPTRTGYDCQLYIHLRANDDDAMLRAKLRMDDCVREMAQWMSDNKLKLNDNNSEVVVFNLSNTETPEHLKTFNICGTDMTTKTSVKNLGVYFERNICIEQQVKTICASCYFHLANIGAIRNSLTKGATEKL</sequence>
<dbReference type="EnsemblMetazoa" id="CapteT189287">
    <property type="protein sequence ID" value="CapteP189287"/>
    <property type="gene ID" value="CapteG189287"/>
</dbReference>
<reference evidence="2" key="3">
    <citation type="submission" date="2015-06" db="UniProtKB">
        <authorList>
            <consortium name="EnsemblMetazoa"/>
        </authorList>
    </citation>
    <scope>IDENTIFICATION</scope>
</reference>
<dbReference type="AlphaFoldDB" id="R7UJC9"/>
<evidence type="ECO:0000313" key="2">
    <source>
        <dbReference type="EnsemblMetazoa" id="CapteP189287"/>
    </source>
</evidence>
<keyword evidence="3" id="KW-1185">Reference proteome</keyword>
<dbReference type="EMBL" id="AMQN01001201">
    <property type="status" value="NOT_ANNOTATED_CDS"/>
    <property type="molecule type" value="Genomic_DNA"/>
</dbReference>
<dbReference type="STRING" id="283909.R7UJC9"/>
<evidence type="ECO:0000313" key="3">
    <source>
        <dbReference type="Proteomes" id="UP000014760"/>
    </source>
</evidence>